<keyword evidence="5 7" id="KW-0663">Pyridoxal phosphate</keyword>
<evidence type="ECO:0000256" key="5">
    <source>
        <dbReference type="ARBA" id="ARBA00022898"/>
    </source>
</evidence>
<evidence type="ECO:0000256" key="8">
    <source>
        <dbReference type="RuleBase" id="RU004075"/>
    </source>
</evidence>
<feature type="binding site" evidence="6">
    <location>
        <position position="345"/>
    </location>
    <ligand>
        <name>substrate</name>
    </ligand>
</feature>
<dbReference type="SUPFAM" id="SSF53383">
    <property type="entry name" value="PLP-dependent transferases"/>
    <property type="match status" value="1"/>
</dbReference>
<evidence type="ECO:0000256" key="4">
    <source>
        <dbReference type="ARBA" id="ARBA00022679"/>
    </source>
</evidence>
<dbReference type="EMBL" id="AFHG01000029">
    <property type="protein sequence ID" value="EGK73403.1"/>
    <property type="molecule type" value="Genomic_DNA"/>
</dbReference>
<dbReference type="PANTHER" id="PTHR21152">
    <property type="entry name" value="AMINOTRANSFERASE CLASS V"/>
    <property type="match status" value="1"/>
</dbReference>
<dbReference type="FunFam" id="3.90.1150.10:FF:000031">
    <property type="entry name" value="Serine--glyoxylate aminotransferase"/>
    <property type="match status" value="1"/>
</dbReference>
<dbReference type="OrthoDB" id="9766472at2"/>
<name>F5R8M5_METUF</name>
<comment type="caution">
    <text evidence="11">The sequence shown here is derived from an EMBL/GenBank/DDBJ whole genome shotgun (WGS) entry which is preliminary data.</text>
</comment>
<dbReference type="InterPro" id="IPR015424">
    <property type="entry name" value="PyrdxlP-dep_Trfase"/>
</dbReference>
<evidence type="ECO:0000256" key="3">
    <source>
        <dbReference type="ARBA" id="ARBA00022576"/>
    </source>
</evidence>
<dbReference type="GO" id="GO:0004760">
    <property type="term" value="F:L-serine-pyruvate transaminase activity"/>
    <property type="evidence" value="ECO:0007669"/>
    <property type="project" value="TreeGrafter"/>
</dbReference>
<dbReference type="GO" id="GO:0019265">
    <property type="term" value="P:glycine biosynthetic process, by transamination of glyoxylate"/>
    <property type="evidence" value="ECO:0007669"/>
    <property type="project" value="TreeGrafter"/>
</dbReference>
<accession>F5R8M5</accession>
<evidence type="ECO:0000313" key="11">
    <source>
        <dbReference type="EMBL" id="EGK73403.1"/>
    </source>
</evidence>
<dbReference type="InterPro" id="IPR015422">
    <property type="entry name" value="PyrdxlP-dep_Trfase_small"/>
</dbReference>
<dbReference type="Pfam" id="PF00266">
    <property type="entry name" value="Aminotran_5"/>
    <property type="match status" value="1"/>
</dbReference>
<keyword evidence="12" id="KW-1185">Reference proteome</keyword>
<evidence type="ECO:0000256" key="1">
    <source>
        <dbReference type="ARBA" id="ARBA00001933"/>
    </source>
</evidence>
<protein>
    <submittedName>
        <fullName evidence="11">Serine-glyoxylate aminotransferase</fullName>
    </submittedName>
</protein>
<evidence type="ECO:0000256" key="9">
    <source>
        <dbReference type="RuleBase" id="RU004504"/>
    </source>
</evidence>
<dbReference type="AlphaFoldDB" id="F5R8M5"/>
<sequence>MSRIAGRNHLYVPGPTNTPERILRAMVVPQEDHRSPKFPELALSVLTDLKKVFKTTEGTIFTFPASGTGMWEAALTNTLSPGDKILCSRFGQFSHLWADMAQRMGFEVQVLDCEWGTGVPYDQYEEILRADKEHKIKAVLACQNETATGVTSDIGRVRKAINNANHPALLMVDTVSSLVSIDFRMDEWGVDCAVSGSQKGFMLPAGMGILGVSPKALKAMETATSRRCYFDLGDMLKNNATGYFPYTPSIPMLYGMRESLNTIFEEGLENIFARHNYLASGVRAAVQEGWKLNLCAKAPEWYSDTVSAILVPEGFDATKVISNAYAKYNLSLGAGLSKVAGKVFRIGHLGDLNALSLMSAIAGAEMSMLDNGINVTPGSGVAAASTYWRTHAPQAK</sequence>
<dbReference type="GO" id="GO:0008453">
    <property type="term" value="F:alanine-glyoxylate transaminase activity"/>
    <property type="evidence" value="ECO:0007669"/>
    <property type="project" value="TreeGrafter"/>
</dbReference>
<organism evidence="11 12">
    <name type="scientific">Methyloversatilis universalis (strain ATCC BAA-1314 / DSM 25237 / JCM 13912 / CCUG 52030 / FAM5)</name>
    <dbReference type="NCBI Taxonomy" id="1000565"/>
    <lineage>
        <taxon>Bacteria</taxon>
        <taxon>Pseudomonadati</taxon>
        <taxon>Pseudomonadota</taxon>
        <taxon>Betaproteobacteria</taxon>
        <taxon>Nitrosomonadales</taxon>
        <taxon>Sterolibacteriaceae</taxon>
        <taxon>Methyloversatilis</taxon>
    </lineage>
</organism>
<dbReference type="PANTHER" id="PTHR21152:SF24">
    <property type="entry name" value="ALANINE--GLYOXYLATE AMINOTRANSFERASE 1"/>
    <property type="match status" value="1"/>
</dbReference>
<dbReference type="FunFam" id="3.40.640.10:FF:000054">
    <property type="entry name" value="Serine--glyoxylate aminotransferase"/>
    <property type="match status" value="1"/>
</dbReference>
<comment type="similarity">
    <text evidence="2 8">Belongs to the class-V pyridoxal-phosphate-dependent aminotransferase family.</text>
</comment>
<dbReference type="InterPro" id="IPR024169">
    <property type="entry name" value="SP_NH2Trfase/AEP_transaminase"/>
</dbReference>
<reference evidence="11 12" key="1">
    <citation type="journal article" date="2011" name="J. Bacteriol.">
        <title>Genome sequence of Methyloversatilis universalis FAM5T, a methylotrophic representative of the order Rhodocyclales.</title>
        <authorList>
            <person name="Kittichotirat W."/>
            <person name="Good N.M."/>
            <person name="Hall R."/>
            <person name="Bringel F."/>
            <person name="Lajus A."/>
            <person name="Medigue C."/>
            <person name="Smalley N.E."/>
            <person name="Beck D."/>
            <person name="Bumgarner R."/>
            <person name="Vuilleumier S."/>
            <person name="Kalyuzhnaya M.G."/>
        </authorList>
    </citation>
    <scope>NUCLEOTIDE SEQUENCE [LARGE SCALE GENOMIC DNA]</scope>
    <source>
        <strain evidence="12">ATCC BAA-1314 / JCM 13912 / FAM5</strain>
    </source>
</reference>
<dbReference type="PROSITE" id="PS00595">
    <property type="entry name" value="AA_TRANSFER_CLASS_5"/>
    <property type="match status" value="1"/>
</dbReference>
<evidence type="ECO:0000256" key="2">
    <source>
        <dbReference type="ARBA" id="ARBA00009236"/>
    </source>
</evidence>
<dbReference type="PIRSF" id="PIRSF000524">
    <property type="entry name" value="SPT"/>
    <property type="match status" value="1"/>
</dbReference>
<feature type="modified residue" description="N6-(pyridoxal phosphate)lysine" evidence="7">
    <location>
        <position position="199"/>
    </location>
</feature>
<dbReference type="eggNOG" id="COG0075">
    <property type="taxonomic scope" value="Bacteria"/>
</dbReference>
<dbReference type="Gene3D" id="3.90.1150.10">
    <property type="entry name" value="Aspartate Aminotransferase, domain 1"/>
    <property type="match status" value="1"/>
</dbReference>
<keyword evidence="3 11" id="KW-0032">Aminotransferase</keyword>
<comment type="cofactor">
    <cofactor evidence="1 7 9">
        <name>pyridoxal 5'-phosphate</name>
        <dbReference type="ChEBI" id="CHEBI:597326"/>
    </cofactor>
</comment>
<evidence type="ECO:0000313" key="12">
    <source>
        <dbReference type="Proteomes" id="UP000005019"/>
    </source>
</evidence>
<proteinExistence type="inferred from homology"/>
<dbReference type="InterPro" id="IPR020578">
    <property type="entry name" value="Aminotrans_V_PyrdxlP_BS"/>
</dbReference>
<dbReference type="Gene3D" id="3.40.640.10">
    <property type="entry name" value="Type I PLP-dependent aspartate aminotransferase-like (Major domain)"/>
    <property type="match status" value="1"/>
</dbReference>
<feature type="domain" description="Aminotransferase class V" evidence="10">
    <location>
        <begin position="56"/>
        <end position="294"/>
    </location>
</feature>
<keyword evidence="4 11" id="KW-0808">Transferase</keyword>
<evidence type="ECO:0000256" key="6">
    <source>
        <dbReference type="PIRSR" id="PIRSR000524-1"/>
    </source>
</evidence>
<dbReference type="Proteomes" id="UP000005019">
    <property type="component" value="Unassembled WGS sequence"/>
</dbReference>
<evidence type="ECO:0000256" key="7">
    <source>
        <dbReference type="PIRSR" id="PIRSR000524-50"/>
    </source>
</evidence>
<evidence type="ECO:0000259" key="10">
    <source>
        <dbReference type="Pfam" id="PF00266"/>
    </source>
</evidence>
<dbReference type="InterPro" id="IPR000192">
    <property type="entry name" value="Aminotrans_V_dom"/>
</dbReference>
<dbReference type="CDD" id="cd06451">
    <property type="entry name" value="AGAT_like"/>
    <property type="match status" value="1"/>
</dbReference>
<gene>
    <name evidence="11" type="ORF">METUNv1_00581</name>
</gene>
<dbReference type="RefSeq" id="WP_008058631.1">
    <property type="nucleotide sequence ID" value="NZ_AFHG01000029.1"/>
</dbReference>
<dbReference type="InterPro" id="IPR015421">
    <property type="entry name" value="PyrdxlP-dep_Trfase_major"/>
</dbReference>
<dbReference type="STRING" id="1000565.METUNv1_00581"/>